<feature type="region of interest" description="Disordered" evidence="2">
    <location>
        <begin position="1"/>
        <end position="40"/>
    </location>
</feature>
<protein>
    <recommendedName>
        <fullName evidence="4">RING-type domain-containing protein</fullName>
    </recommendedName>
</protein>
<dbReference type="CDD" id="cd16454">
    <property type="entry name" value="RING-H2_PA-TM-RING"/>
    <property type="match status" value="1"/>
</dbReference>
<keyword evidence="3" id="KW-1133">Transmembrane helix</keyword>
<dbReference type="SMART" id="SM00184">
    <property type="entry name" value="RING"/>
    <property type="match status" value="1"/>
</dbReference>
<dbReference type="GO" id="GO:0016567">
    <property type="term" value="P:protein ubiquitination"/>
    <property type="evidence" value="ECO:0007669"/>
    <property type="project" value="TreeGrafter"/>
</dbReference>
<accession>A0A642VA74</accession>
<keyword evidence="1" id="KW-0479">Metal-binding</keyword>
<dbReference type="InterPro" id="IPR013083">
    <property type="entry name" value="Znf_RING/FYVE/PHD"/>
</dbReference>
<name>A0A642VA74_9ASCO</name>
<feature type="transmembrane region" description="Helical" evidence="3">
    <location>
        <begin position="49"/>
        <end position="67"/>
    </location>
</feature>
<dbReference type="EMBL" id="SWFS01000088">
    <property type="protein sequence ID" value="KAA8916693.1"/>
    <property type="molecule type" value="Genomic_DNA"/>
</dbReference>
<evidence type="ECO:0000256" key="1">
    <source>
        <dbReference type="PROSITE-ProRule" id="PRU00175"/>
    </source>
</evidence>
<sequence>MKEAVEKNNTNRPGYVGQDTGGKTQVAGESGGRETTSPKAGQTNVFKRCTFVIVTVVKMIGIVFAIIGLSFLFVSLGVVAAILILLCPWIAWPAFRSGWQQGYYVQPSPQQQELQQQIVETFDPQNTETLTEEQVNQKFPAITYKRAKALKDKTLNDASNQLEGASFDNDIVPFEPTERDDTCAVCLEDMADPDPVRLLACNHIFHAECIDIWITVRRSCCPLCKADQYHAQTNLPENKPSTFRDFWNSMPFPSALKIKRRRRNHRNPNAASRRRGHALRRILERTSRAQAQQS</sequence>
<feature type="domain" description="RING-type" evidence="4">
    <location>
        <begin position="183"/>
        <end position="225"/>
    </location>
</feature>
<proteinExistence type="predicted"/>
<keyword evidence="3" id="KW-0472">Membrane</keyword>
<evidence type="ECO:0000259" key="4">
    <source>
        <dbReference type="PROSITE" id="PS50089"/>
    </source>
</evidence>
<dbReference type="VEuPathDB" id="FungiDB:TRICI_001151"/>
<keyword evidence="1" id="KW-0862">Zinc</keyword>
<dbReference type="AlphaFoldDB" id="A0A642VA74"/>
<dbReference type="InterPro" id="IPR001841">
    <property type="entry name" value="Znf_RING"/>
</dbReference>
<dbReference type="SUPFAM" id="SSF57850">
    <property type="entry name" value="RING/U-box"/>
    <property type="match status" value="1"/>
</dbReference>
<dbReference type="PANTHER" id="PTHR45676:SF178">
    <property type="entry name" value="RING-TYPE E3 UBIQUITIN TRANSFERASE"/>
    <property type="match status" value="1"/>
</dbReference>
<dbReference type="PANTHER" id="PTHR45676">
    <property type="entry name" value="RING-H2 FINGER PROTEIN ATL51-RELATED"/>
    <property type="match status" value="1"/>
</dbReference>
<comment type="caution">
    <text evidence="5">The sequence shown here is derived from an EMBL/GenBank/DDBJ whole genome shotgun (WGS) entry which is preliminary data.</text>
</comment>
<organism evidence="5 6">
    <name type="scientific">Trichomonascus ciferrii</name>
    <dbReference type="NCBI Taxonomy" id="44093"/>
    <lineage>
        <taxon>Eukaryota</taxon>
        <taxon>Fungi</taxon>
        <taxon>Dikarya</taxon>
        <taxon>Ascomycota</taxon>
        <taxon>Saccharomycotina</taxon>
        <taxon>Dipodascomycetes</taxon>
        <taxon>Dipodascales</taxon>
        <taxon>Trichomonascaceae</taxon>
        <taxon>Trichomonascus</taxon>
        <taxon>Trichomonascus ciferrii complex</taxon>
    </lineage>
</organism>
<evidence type="ECO:0000256" key="2">
    <source>
        <dbReference type="SAM" id="MobiDB-lite"/>
    </source>
</evidence>
<evidence type="ECO:0000313" key="5">
    <source>
        <dbReference type="EMBL" id="KAA8916693.1"/>
    </source>
</evidence>
<keyword evidence="6" id="KW-1185">Reference proteome</keyword>
<dbReference type="Pfam" id="PF13639">
    <property type="entry name" value="zf-RING_2"/>
    <property type="match status" value="1"/>
</dbReference>
<dbReference type="PROSITE" id="PS50089">
    <property type="entry name" value="ZF_RING_2"/>
    <property type="match status" value="1"/>
</dbReference>
<keyword evidence="3" id="KW-0812">Transmembrane</keyword>
<evidence type="ECO:0000313" key="6">
    <source>
        <dbReference type="Proteomes" id="UP000761534"/>
    </source>
</evidence>
<dbReference type="Proteomes" id="UP000761534">
    <property type="component" value="Unassembled WGS sequence"/>
</dbReference>
<reference evidence="5" key="1">
    <citation type="journal article" date="2019" name="G3 (Bethesda)">
        <title>Genome Assemblies of Two Rare Opportunistic Yeast Pathogens: Diutina rugosa (syn. Candida rugosa) and Trichomonascus ciferrii (syn. Candida ciferrii).</title>
        <authorList>
            <person name="Mixao V."/>
            <person name="Saus E."/>
            <person name="Hansen A.P."/>
            <person name="Lass-Florl C."/>
            <person name="Gabaldon T."/>
        </authorList>
    </citation>
    <scope>NUCLEOTIDE SEQUENCE</scope>
    <source>
        <strain evidence="5">CBS 4856</strain>
    </source>
</reference>
<feature type="transmembrane region" description="Helical" evidence="3">
    <location>
        <begin position="73"/>
        <end position="92"/>
    </location>
</feature>
<keyword evidence="1" id="KW-0863">Zinc-finger</keyword>
<gene>
    <name evidence="5" type="ORF">TRICI_001151</name>
</gene>
<dbReference type="GO" id="GO:0008270">
    <property type="term" value="F:zinc ion binding"/>
    <property type="evidence" value="ECO:0007669"/>
    <property type="project" value="UniProtKB-KW"/>
</dbReference>
<evidence type="ECO:0000256" key="3">
    <source>
        <dbReference type="SAM" id="Phobius"/>
    </source>
</evidence>
<dbReference type="OrthoDB" id="8062037at2759"/>
<dbReference type="Gene3D" id="3.30.40.10">
    <property type="entry name" value="Zinc/RING finger domain, C3HC4 (zinc finger)"/>
    <property type="match status" value="1"/>
</dbReference>